<evidence type="ECO:0000256" key="3">
    <source>
        <dbReference type="ARBA" id="ARBA00022801"/>
    </source>
</evidence>
<evidence type="ECO:0000313" key="8">
    <source>
        <dbReference type="EMBL" id="KAB3519804.1"/>
    </source>
</evidence>
<dbReference type="PRINTS" id="PR00862">
    <property type="entry name" value="PROLIGOPTASE"/>
</dbReference>
<dbReference type="PANTHER" id="PTHR11757:SF19">
    <property type="entry name" value="PROLYL ENDOPEPTIDASE-LIKE"/>
    <property type="match status" value="1"/>
</dbReference>
<feature type="domain" description="Peptidase S9 prolyl oligopeptidase catalytic" evidence="6">
    <location>
        <begin position="501"/>
        <end position="709"/>
    </location>
</feature>
<dbReference type="Gene3D" id="3.40.50.1820">
    <property type="entry name" value="alpha/beta hydrolase"/>
    <property type="match status" value="1"/>
</dbReference>
<feature type="domain" description="Peptidase S9A N-terminal" evidence="7">
    <location>
        <begin position="11"/>
        <end position="436"/>
    </location>
</feature>
<dbReference type="RefSeq" id="WP_151844592.1">
    <property type="nucleotide sequence ID" value="NZ_WBZJ01000003.1"/>
</dbReference>
<dbReference type="EMBL" id="WBZJ01000003">
    <property type="protein sequence ID" value="KAB3519804.1"/>
    <property type="molecule type" value="Genomic_DNA"/>
</dbReference>
<keyword evidence="3" id="KW-0378">Hydrolase</keyword>
<dbReference type="Proteomes" id="UP000436181">
    <property type="component" value="Unassembled WGS sequence"/>
</dbReference>
<dbReference type="InterPro" id="IPR002470">
    <property type="entry name" value="Peptidase_S9A"/>
</dbReference>
<evidence type="ECO:0000256" key="2">
    <source>
        <dbReference type="ARBA" id="ARBA00022670"/>
    </source>
</evidence>
<dbReference type="Pfam" id="PF00326">
    <property type="entry name" value="Peptidase_S9"/>
    <property type="match status" value="1"/>
</dbReference>
<dbReference type="Gene3D" id="2.130.10.120">
    <property type="entry name" value="Prolyl oligopeptidase, N-terminal domain"/>
    <property type="match status" value="1"/>
</dbReference>
<accession>A0ABQ6VCW3</accession>
<evidence type="ECO:0000313" key="9">
    <source>
        <dbReference type="Proteomes" id="UP000436181"/>
    </source>
</evidence>
<dbReference type="InterPro" id="IPR051543">
    <property type="entry name" value="Serine_Peptidase_S9A"/>
</dbReference>
<name>A0ABQ6VCW3_9CORY</name>
<evidence type="ECO:0000259" key="7">
    <source>
        <dbReference type="Pfam" id="PF02897"/>
    </source>
</evidence>
<dbReference type="Pfam" id="PF02897">
    <property type="entry name" value="Peptidase_S9_N"/>
    <property type="match status" value="1"/>
</dbReference>
<feature type="region of interest" description="Disordered" evidence="5">
    <location>
        <begin position="1"/>
        <end position="22"/>
    </location>
</feature>
<dbReference type="PANTHER" id="PTHR11757">
    <property type="entry name" value="PROTEASE FAMILY S9A OLIGOPEPTIDASE"/>
    <property type="match status" value="1"/>
</dbReference>
<evidence type="ECO:0000256" key="5">
    <source>
        <dbReference type="SAM" id="MobiDB-lite"/>
    </source>
</evidence>
<keyword evidence="9" id="KW-1185">Reference proteome</keyword>
<evidence type="ECO:0000259" key="6">
    <source>
        <dbReference type="Pfam" id="PF00326"/>
    </source>
</evidence>
<evidence type="ECO:0000256" key="4">
    <source>
        <dbReference type="ARBA" id="ARBA00022825"/>
    </source>
</evidence>
<comment type="similarity">
    <text evidence="1">Belongs to the peptidase S9A family.</text>
</comment>
<organism evidence="8 9">
    <name type="scientific">Corynebacterium zhongnanshanii</name>
    <dbReference type="NCBI Taxonomy" id="2768834"/>
    <lineage>
        <taxon>Bacteria</taxon>
        <taxon>Bacillati</taxon>
        <taxon>Actinomycetota</taxon>
        <taxon>Actinomycetes</taxon>
        <taxon>Mycobacteriales</taxon>
        <taxon>Corynebacteriaceae</taxon>
        <taxon>Corynebacterium</taxon>
    </lineage>
</organism>
<dbReference type="SUPFAM" id="SSF50993">
    <property type="entry name" value="Peptidase/esterase 'gauge' domain"/>
    <property type="match status" value="1"/>
</dbReference>
<gene>
    <name evidence="8" type="ORF">F8377_07735</name>
</gene>
<comment type="caution">
    <text evidence="8">The sequence shown here is derived from an EMBL/GenBank/DDBJ whole genome shotgun (WGS) entry which is preliminary data.</text>
</comment>
<keyword evidence="4" id="KW-0720">Serine protease</keyword>
<dbReference type="InterPro" id="IPR029058">
    <property type="entry name" value="AB_hydrolase_fold"/>
</dbReference>
<keyword evidence="2" id="KW-0645">Protease</keyword>
<reference evidence="8 9" key="1">
    <citation type="submission" date="2019-10" db="EMBL/GenBank/DDBJ databases">
        <title>Corynebacterium sp novel species isolated from the respiratory tract of Marmot.</title>
        <authorList>
            <person name="Zhang G."/>
        </authorList>
    </citation>
    <scope>NUCLEOTIDE SEQUENCE [LARGE SCALE GENOMIC DNA]</scope>
    <source>
        <strain evidence="8 9">336</strain>
    </source>
</reference>
<dbReference type="InterPro" id="IPR023302">
    <property type="entry name" value="Pept_S9A_N"/>
</dbReference>
<dbReference type="InterPro" id="IPR001375">
    <property type="entry name" value="Peptidase_S9_cat"/>
</dbReference>
<proteinExistence type="inferred from homology"/>
<sequence length="719" mass="80750">MSTVESASARPPQPKKVLHRREHHGRVFEDNYEWMREKDSPELRAHLEAENAYTQARTGHLKTLSENIFQEVKARVQETDMTLPVRNRQWWYFSRTQEGKSYATMCRIKVEDPDDWTPPTIDPATPHPDEEAFLDCNELAEGHEFFNLGAASLSFDGSLLAYSVDTTGDERFTLRIKDLTTGELLDDQIDGIFYGATWVGNDTIYYQRVDDAWRPHEIWKHTLGSEEDQLVYREDDEHFWTSVSTTRSERFLLIGAGSKVTSEAWFLDLEDPNAELTCILPREDNVDYGVDHAIVGGEDMWLIVHNRNGVNSELAYHPVGVVNSLDDATTLVAHRDDARVEGVSVFANHVVLESREHAIERAFLMSLNNDAEHPGAQAFTEFEEITFDEELASVITGNNGEWNAPVLRVGVSSFTTPARVFDVDLATGERHLRKQQVVLPGPDGREFDPSEYAAERRWVTSRDGVKIPVSVIHRADVDVNAENPVLLYAYGSYETSMDPGFSVFRLSMLDRGVVYVIAHVRGGGEMGRAWYDTGKGLLKKNTFHDFIDVADYLIAEGMTTPEKMVAEGGSAGGMLMGAVANMAGDRFAGIEAVVPFVDPLTSMLMPELPLTVTEWDEWGDPFHDPQVYDYMASYAPYENISADKTYPPILAITSINDTRVLYVEPAKWVAKLREVAGADVLLKCELSGGHGGVSGRYEKWRQAAFETAWEIDRMGLQDG</sequence>
<protein>
    <submittedName>
        <fullName evidence="8">S9 family peptidase</fullName>
    </submittedName>
</protein>
<dbReference type="SUPFAM" id="SSF53474">
    <property type="entry name" value="alpha/beta-Hydrolases"/>
    <property type="match status" value="1"/>
</dbReference>
<evidence type="ECO:0000256" key="1">
    <source>
        <dbReference type="ARBA" id="ARBA00005228"/>
    </source>
</evidence>